<dbReference type="Pfam" id="PF01312">
    <property type="entry name" value="Bac_export_2"/>
    <property type="match status" value="1"/>
</dbReference>
<dbReference type="InterPro" id="IPR029025">
    <property type="entry name" value="T3SS_substrate_exporter_C"/>
</dbReference>
<comment type="caution">
    <text evidence="3">The sequence shown here is derived from an EMBL/GenBank/DDBJ whole genome shotgun (WGS) entry which is preliminary data.</text>
</comment>
<dbReference type="EMBL" id="JADBEE010000001">
    <property type="protein sequence ID" value="MBE1514391.1"/>
    <property type="molecule type" value="Genomic_DNA"/>
</dbReference>
<organism evidence="3 4">
    <name type="scientific">Nesterenkonia halotolerans</name>
    <dbReference type="NCBI Taxonomy" id="225325"/>
    <lineage>
        <taxon>Bacteria</taxon>
        <taxon>Bacillati</taxon>
        <taxon>Actinomycetota</taxon>
        <taxon>Actinomycetes</taxon>
        <taxon>Micrococcales</taxon>
        <taxon>Micrococcaceae</taxon>
        <taxon>Nesterenkonia</taxon>
    </lineage>
</organism>
<feature type="transmembrane region" description="Helical" evidence="2">
    <location>
        <begin position="144"/>
        <end position="167"/>
    </location>
</feature>
<evidence type="ECO:0000313" key="3">
    <source>
        <dbReference type="EMBL" id="MBE1514391.1"/>
    </source>
</evidence>
<dbReference type="PANTHER" id="PTHR30531:SF12">
    <property type="entry name" value="FLAGELLAR BIOSYNTHETIC PROTEIN FLHB"/>
    <property type="match status" value="1"/>
</dbReference>
<gene>
    <name evidence="3" type="ORF">H4W26_001146</name>
</gene>
<dbReference type="Gene3D" id="3.40.1690.10">
    <property type="entry name" value="secretion proteins EscU"/>
    <property type="match status" value="1"/>
</dbReference>
<feature type="region of interest" description="Disordered" evidence="1">
    <location>
        <begin position="351"/>
        <end position="372"/>
    </location>
</feature>
<feature type="transmembrane region" description="Helical" evidence="2">
    <location>
        <begin position="93"/>
        <end position="113"/>
    </location>
</feature>
<keyword evidence="3" id="KW-0966">Cell projection</keyword>
<feature type="transmembrane region" description="Helical" evidence="2">
    <location>
        <begin position="187"/>
        <end position="207"/>
    </location>
</feature>
<keyword evidence="4" id="KW-1185">Reference proteome</keyword>
<dbReference type="RefSeq" id="WP_192591149.1">
    <property type="nucleotide sequence ID" value="NZ_JADBEE010000001.1"/>
</dbReference>
<keyword evidence="2" id="KW-1133">Transmembrane helix</keyword>
<dbReference type="InterPro" id="IPR006135">
    <property type="entry name" value="T3SS_substrate_exporter"/>
</dbReference>
<protein>
    <submittedName>
        <fullName evidence="3">Flagellar biosynthetic protein FlhB</fullName>
    </submittedName>
</protein>
<keyword evidence="3" id="KW-0282">Flagellum</keyword>
<feature type="transmembrane region" description="Helical" evidence="2">
    <location>
        <begin position="32"/>
        <end position="49"/>
    </location>
</feature>
<dbReference type="SUPFAM" id="SSF160544">
    <property type="entry name" value="EscU C-terminal domain-like"/>
    <property type="match status" value="1"/>
</dbReference>
<proteinExistence type="predicted"/>
<accession>A0ABR9J737</accession>
<keyword evidence="2" id="KW-0812">Transmembrane</keyword>
<dbReference type="PANTHER" id="PTHR30531">
    <property type="entry name" value="FLAGELLAR BIOSYNTHETIC PROTEIN FLHB"/>
    <property type="match status" value="1"/>
</dbReference>
<evidence type="ECO:0000256" key="1">
    <source>
        <dbReference type="SAM" id="MobiDB-lite"/>
    </source>
</evidence>
<dbReference type="PRINTS" id="PR00950">
    <property type="entry name" value="TYPE3IMSPROT"/>
</dbReference>
<name>A0ABR9J737_9MICC</name>
<dbReference type="Proteomes" id="UP000636579">
    <property type="component" value="Unassembled WGS sequence"/>
</dbReference>
<feature type="region of interest" description="Disordered" evidence="1">
    <location>
        <begin position="1"/>
        <end position="24"/>
    </location>
</feature>
<evidence type="ECO:0000313" key="4">
    <source>
        <dbReference type="Proteomes" id="UP000636579"/>
    </source>
</evidence>
<sequence length="372" mass="39696">MSEPTGERTEKATPQRMKEVREKGKLSRSQDLTAWLGIGAATAAMPWVLDAGREAGQAQLGAVQAVIDAPDPSVAVTALAEAGGSMALTLGPMLGAVVLAVLAGAVLQGGVTFKKFALKGEHLDPVKGLKRTFGLQALWQGLKALLKTLVVGLMLWYVIRSLMPLLLNAGLLPVPSMLSAAGSGTVSLLQASILAGVGLAVIDLLVVSRRNRKHTRMTKQEVKDENKKTDGDPLVRQHRRSRALEMSRNRMIAAVGESDVMLVNPTHVAVALSYQPGFAAPKVVALGTDNIALRLREEAVAKRVPMVRDVALTRALHAQCSLGDEVPVELFTQVAQVLAFVMQLKERGNTSGIHTVPAPRRQPPVGTKEKRP</sequence>
<keyword evidence="3" id="KW-0969">Cilium</keyword>
<evidence type="ECO:0000256" key="2">
    <source>
        <dbReference type="SAM" id="Phobius"/>
    </source>
</evidence>
<keyword evidence="2" id="KW-0472">Membrane</keyword>
<reference evidence="3 4" key="1">
    <citation type="submission" date="2020-10" db="EMBL/GenBank/DDBJ databases">
        <title>Sequencing the genomes of 1000 actinobacteria strains.</title>
        <authorList>
            <person name="Klenk H.-P."/>
        </authorList>
    </citation>
    <scope>NUCLEOTIDE SEQUENCE [LARGE SCALE GENOMIC DNA]</scope>
    <source>
        <strain evidence="3 4">DSM 15474</strain>
    </source>
</reference>